<dbReference type="InterPro" id="IPR036259">
    <property type="entry name" value="MFS_trans_sf"/>
</dbReference>
<evidence type="ECO:0000313" key="3">
    <source>
        <dbReference type="Proteomes" id="UP000188342"/>
    </source>
</evidence>
<feature type="transmembrane region" description="Helical" evidence="1">
    <location>
        <begin position="156"/>
        <end position="174"/>
    </location>
</feature>
<dbReference type="AlphaFoldDB" id="A0A1R4KBE1"/>
<keyword evidence="1" id="KW-0812">Transmembrane</keyword>
<dbReference type="Gene3D" id="1.20.1250.20">
    <property type="entry name" value="MFS general substrate transporter like domains"/>
    <property type="match status" value="1"/>
</dbReference>
<sequence length="338" mass="35761">MLTSLVMFGFRAKFWAKDLGWGIKNAAYLYTILQLGQFLSSFIGGFLGDFFQRRFGDKGRIALFQIYCVAFAAMTFIAFPVKFSRGQYYVVAFMLGLVFSIGFSGCVLPMVASVVPTQLSATGFAVLFSLVQGCLTALMSLATGWMSVSFGLQRTLLPFVTIPYLMNAAFWFVFASTPRTSRCATSGPAWWRQASSEARASGAARDPAPSGAGSLALCAEGAVGLTDGQGASVRRRRTARPAGAGRAVLEDLVSADHVDVGGLGALGALDNLELHAVVLVEALEARALDGAEVREHVGGAVLGGDEAEALFGVEPLHDASSHVIPAFWVLSTPAFGCS</sequence>
<dbReference type="SUPFAM" id="SSF103473">
    <property type="entry name" value="MFS general substrate transporter"/>
    <property type="match status" value="1"/>
</dbReference>
<proteinExistence type="predicted"/>
<accession>A0A1R4KBE1</accession>
<keyword evidence="3" id="KW-1185">Reference proteome</keyword>
<evidence type="ECO:0000256" key="1">
    <source>
        <dbReference type="SAM" id="Phobius"/>
    </source>
</evidence>
<feature type="transmembrane region" description="Helical" evidence="1">
    <location>
        <begin position="124"/>
        <end position="144"/>
    </location>
</feature>
<feature type="transmembrane region" description="Helical" evidence="1">
    <location>
        <begin position="62"/>
        <end position="81"/>
    </location>
</feature>
<name>A0A1R4KBE1_9ACTN</name>
<organism evidence="2 3">
    <name type="scientific">Luteococcus japonicus LSP_Lj1</name>
    <dbReference type="NCBI Taxonomy" id="1255658"/>
    <lineage>
        <taxon>Bacteria</taxon>
        <taxon>Bacillati</taxon>
        <taxon>Actinomycetota</taxon>
        <taxon>Actinomycetes</taxon>
        <taxon>Propionibacteriales</taxon>
        <taxon>Propionibacteriaceae</taxon>
        <taxon>Luteococcus</taxon>
    </lineage>
</organism>
<protein>
    <recommendedName>
        <fullName evidence="4">Transporter</fullName>
    </recommendedName>
</protein>
<keyword evidence="1" id="KW-0472">Membrane</keyword>
<dbReference type="EMBL" id="FUKQ01000047">
    <property type="protein sequence ID" value="SJN41640.1"/>
    <property type="molecule type" value="Genomic_DNA"/>
</dbReference>
<dbReference type="Proteomes" id="UP000188342">
    <property type="component" value="Unassembled WGS sequence"/>
</dbReference>
<feature type="transmembrane region" description="Helical" evidence="1">
    <location>
        <begin position="26"/>
        <end position="50"/>
    </location>
</feature>
<evidence type="ECO:0000313" key="2">
    <source>
        <dbReference type="EMBL" id="SJN41640.1"/>
    </source>
</evidence>
<feature type="transmembrane region" description="Helical" evidence="1">
    <location>
        <begin position="87"/>
        <end position="112"/>
    </location>
</feature>
<reference evidence="2 3" key="1">
    <citation type="submission" date="2017-02" db="EMBL/GenBank/DDBJ databases">
        <authorList>
            <person name="Peterson S.W."/>
        </authorList>
    </citation>
    <scope>NUCLEOTIDE SEQUENCE [LARGE SCALE GENOMIC DNA]</scope>
    <source>
        <strain evidence="2 3">LSP_Lj1</strain>
    </source>
</reference>
<dbReference type="STRING" id="1255658.FM114_12925"/>
<keyword evidence="1" id="KW-1133">Transmembrane helix</keyword>
<evidence type="ECO:0008006" key="4">
    <source>
        <dbReference type="Google" id="ProtNLM"/>
    </source>
</evidence>
<gene>
    <name evidence="2" type="ORF">FM114_12925</name>
</gene>